<reference evidence="1 2" key="1">
    <citation type="submission" date="2019-12" db="EMBL/GenBank/DDBJ databases">
        <authorList>
            <person name="Alioto T."/>
            <person name="Alioto T."/>
            <person name="Gomez Garrido J."/>
        </authorList>
    </citation>
    <scope>NUCLEOTIDE SEQUENCE [LARGE SCALE GENOMIC DNA]</scope>
</reference>
<gene>
    <name evidence="1" type="ORF">OLEA9_A011905</name>
</gene>
<evidence type="ECO:0000313" key="2">
    <source>
        <dbReference type="Proteomes" id="UP000594638"/>
    </source>
</evidence>
<name>A0A8S0UJJ5_OLEEU</name>
<dbReference type="Proteomes" id="UP000594638">
    <property type="component" value="Unassembled WGS sequence"/>
</dbReference>
<sequence>MLRLQPCEFDISMPSLRPPPLLAAAAYANGCYGTNYAHQQLPTSVPQSAAYGTYPQTYSAQNEGVKWLLQQTILGNFLKIDSTTKALKCSMFKDNSFQK</sequence>
<protein>
    <submittedName>
        <fullName evidence="1">Uncharacterized protein</fullName>
    </submittedName>
</protein>
<evidence type="ECO:0000313" key="1">
    <source>
        <dbReference type="EMBL" id="CAA3018258.1"/>
    </source>
</evidence>
<dbReference type="AlphaFoldDB" id="A0A8S0UJJ5"/>
<dbReference type="EMBL" id="CACTIH010007808">
    <property type="protein sequence ID" value="CAA3018258.1"/>
    <property type="molecule type" value="Genomic_DNA"/>
</dbReference>
<accession>A0A8S0UJJ5</accession>
<comment type="caution">
    <text evidence="1">The sequence shown here is derived from an EMBL/GenBank/DDBJ whole genome shotgun (WGS) entry which is preliminary data.</text>
</comment>
<dbReference type="Gramene" id="OE9A011905T1">
    <property type="protein sequence ID" value="OE9A011905C1"/>
    <property type="gene ID" value="OE9A011905"/>
</dbReference>
<keyword evidence="2" id="KW-1185">Reference proteome</keyword>
<proteinExistence type="predicted"/>
<organism evidence="1 2">
    <name type="scientific">Olea europaea subsp. europaea</name>
    <dbReference type="NCBI Taxonomy" id="158383"/>
    <lineage>
        <taxon>Eukaryota</taxon>
        <taxon>Viridiplantae</taxon>
        <taxon>Streptophyta</taxon>
        <taxon>Embryophyta</taxon>
        <taxon>Tracheophyta</taxon>
        <taxon>Spermatophyta</taxon>
        <taxon>Magnoliopsida</taxon>
        <taxon>eudicotyledons</taxon>
        <taxon>Gunneridae</taxon>
        <taxon>Pentapetalae</taxon>
        <taxon>asterids</taxon>
        <taxon>lamiids</taxon>
        <taxon>Lamiales</taxon>
        <taxon>Oleaceae</taxon>
        <taxon>Oleeae</taxon>
        <taxon>Olea</taxon>
    </lineage>
</organism>